<dbReference type="RefSeq" id="WP_344515178.1">
    <property type="nucleotide sequence ID" value="NZ_BAAATU010000032.1"/>
</dbReference>
<comment type="caution">
    <text evidence="2">The sequence shown here is derived from an EMBL/GenBank/DDBJ whole genome shotgun (WGS) entry which is preliminary data.</text>
</comment>
<keyword evidence="3" id="KW-1185">Reference proteome</keyword>
<organism evidence="2 3">
    <name type="scientific">Streptomyces pulveraceus</name>
    <dbReference type="NCBI Taxonomy" id="68258"/>
    <lineage>
        <taxon>Bacteria</taxon>
        <taxon>Bacillati</taxon>
        <taxon>Actinomycetota</taxon>
        <taxon>Actinomycetes</taxon>
        <taxon>Kitasatosporales</taxon>
        <taxon>Streptomycetaceae</taxon>
        <taxon>Streptomyces</taxon>
    </lineage>
</organism>
<keyword evidence="1" id="KW-0175">Coiled coil</keyword>
<feature type="coiled-coil region" evidence="1">
    <location>
        <begin position="107"/>
        <end position="171"/>
    </location>
</feature>
<gene>
    <name evidence="2" type="ORF">ACFP1B_34315</name>
</gene>
<reference evidence="3" key="1">
    <citation type="journal article" date="2019" name="Int. J. Syst. Evol. Microbiol.">
        <title>The Global Catalogue of Microorganisms (GCM) 10K type strain sequencing project: providing services to taxonomists for standard genome sequencing and annotation.</title>
        <authorList>
            <consortium name="The Broad Institute Genomics Platform"/>
            <consortium name="The Broad Institute Genome Sequencing Center for Infectious Disease"/>
            <person name="Wu L."/>
            <person name="Ma J."/>
        </authorList>
    </citation>
    <scope>NUCLEOTIDE SEQUENCE [LARGE SCALE GENOMIC DNA]</scope>
    <source>
        <strain evidence="3">JCM 4147</strain>
    </source>
</reference>
<dbReference type="Proteomes" id="UP001596200">
    <property type="component" value="Unassembled WGS sequence"/>
</dbReference>
<protein>
    <recommendedName>
        <fullName evidence="4">Chromosome partition protein Smc</fullName>
    </recommendedName>
</protein>
<evidence type="ECO:0000256" key="1">
    <source>
        <dbReference type="SAM" id="Coils"/>
    </source>
</evidence>
<proteinExistence type="predicted"/>
<name>A0ABW1GUF9_9ACTN</name>
<accession>A0ABW1GUF9</accession>
<evidence type="ECO:0000313" key="2">
    <source>
        <dbReference type="EMBL" id="MFC5918466.1"/>
    </source>
</evidence>
<dbReference type="EMBL" id="JBHSPU010000039">
    <property type="protein sequence ID" value="MFC5918466.1"/>
    <property type="molecule type" value="Genomic_DNA"/>
</dbReference>
<sequence length="326" mass="35577">MRDARTRIADALTDSGRSDRETALLVLGHAVRWAAGTLGGTGTPDATEDTDGADALTALYALDDALADTHDLAGALPALLRAARAGERLGRDVQDLMGELTSLAGRIAVERAALDELLAREAELRQRLAEHEKLRHEIDELRRLEELVAELDAVRAQRAAIDGRLRELRDQAPDAADRELRTGADSLLHLTEQQLSVLAPRTRRSLEQVAAAQRELEDTRRRLDESTRELSSLQETLESVRDEYGTVFASLTRHAQADRELAHALREAADDGCEVRAPGLTPAEVVVLTEAVERRLAEADRALRRALVDRGAPDADGQRKITSGPA</sequence>
<feature type="coiled-coil region" evidence="1">
    <location>
        <begin position="202"/>
        <end position="243"/>
    </location>
</feature>
<evidence type="ECO:0000313" key="3">
    <source>
        <dbReference type="Proteomes" id="UP001596200"/>
    </source>
</evidence>
<evidence type="ECO:0008006" key="4">
    <source>
        <dbReference type="Google" id="ProtNLM"/>
    </source>
</evidence>